<protein>
    <submittedName>
        <fullName evidence="1">Uncharacterized protein</fullName>
    </submittedName>
</protein>
<sequence length="57" mass="6431">MIVKTLNKPKADNPHVEAAQRIRQLAQILSCNPTEARAFREMTGVFTATGELKESYR</sequence>
<evidence type="ECO:0000313" key="1">
    <source>
        <dbReference type="EMBL" id="QXH51067.1"/>
    </source>
</evidence>
<dbReference type="EMBL" id="CP077076">
    <property type="protein sequence ID" value="QXH51067.1"/>
    <property type="molecule type" value="Genomic_DNA"/>
</dbReference>
<accession>A0ABX8N401</accession>
<organism evidence="1 2">
    <name type="scientific">Pseudomonas fakonensis</name>
    <dbReference type="NCBI Taxonomy" id="2842355"/>
    <lineage>
        <taxon>Bacteria</taxon>
        <taxon>Pseudomonadati</taxon>
        <taxon>Pseudomonadota</taxon>
        <taxon>Gammaproteobacteria</taxon>
        <taxon>Pseudomonadales</taxon>
        <taxon>Pseudomonadaceae</taxon>
        <taxon>Pseudomonas</taxon>
    </lineage>
</organism>
<dbReference type="Proteomes" id="UP001046350">
    <property type="component" value="Chromosome"/>
</dbReference>
<gene>
    <name evidence="1" type="ORF">KSS94_24535</name>
</gene>
<name>A0ABX8N401_9PSED</name>
<keyword evidence="2" id="KW-1185">Reference proteome</keyword>
<evidence type="ECO:0000313" key="2">
    <source>
        <dbReference type="Proteomes" id="UP001046350"/>
    </source>
</evidence>
<proteinExistence type="predicted"/>
<reference evidence="1" key="1">
    <citation type="journal article" date="2021" name="Microorganisms">
        <title>The Ever-Expanding Pseudomonas Genus: Description of 43 New Species and Partition of the Pseudomonas putida Group.</title>
        <authorList>
            <person name="Girard L."/>
            <person name="Lood C."/>
            <person name="Hofte M."/>
            <person name="Vandamme P."/>
            <person name="Rokni-Zadeh H."/>
            <person name="van Noort V."/>
            <person name="Lavigne R."/>
            <person name="De Mot R."/>
        </authorList>
    </citation>
    <scope>NUCLEOTIDE SEQUENCE</scope>
    <source>
        <strain evidence="1">COW40</strain>
    </source>
</reference>
<dbReference type="RefSeq" id="WP_217840613.1">
    <property type="nucleotide sequence ID" value="NZ_CP077076.1"/>
</dbReference>